<keyword evidence="2 3" id="KW-0694">RNA-binding</keyword>
<evidence type="ECO:0000313" key="6">
    <source>
        <dbReference type="EMBL" id="GKU93690.1"/>
    </source>
</evidence>
<evidence type="ECO:0000256" key="2">
    <source>
        <dbReference type="ARBA" id="ARBA00022884"/>
    </source>
</evidence>
<dbReference type="PANTHER" id="PTHR46031">
    <property type="match status" value="1"/>
</dbReference>
<reference evidence="6 7" key="1">
    <citation type="journal article" date="2021" name="Commun. Biol.">
        <title>The genome of Shorea leprosula (Dipterocarpaceae) highlights the ecological relevance of drought in aseasonal tropical rainforests.</title>
        <authorList>
            <person name="Ng K.K.S."/>
            <person name="Kobayashi M.J."/>
            <person name="Fawcett J.A."/>
            <person name="Hatakeyama M."/>
            <person name="Paape T."/>
            <person name="Ng C.H."/>
            <person name="Ang C.C."/>
            <person name="Tnah L.H."/>
            <person name="Lee C.T."/>
            <person name="Nishiyama T."/>
            <person name="Sese J."/>
            <person name="O'Brien M.J."/>
            <person name="Copetti D."/>
            <person name="Mohd Noor M.I."/>
            <person name="Ong R.C."/>
            <person name="Putra M."/>
            <person name="Sireger I.Z."/>
            <person name="Indrioko S."/>
            <person name="Kosugi Y."/>
            <person name="Izuno A."/>
            <person name="Isagi Y."/>
            <person name="Lee S.L."/>
            <person name="Shimizu K.K."/>
        </authorList>
    </citation>
    <scope>NUCLEOTIDE SEQUENCE [LARGE SCALE GENOMIC DNA]</scope>
    <source>
        <strain evidence="6">214</strain>
    </source>
</reference>
<protein>
    <recommendedName>
        <fullName evidence="5">DRBM domain-containing protein</fullName>
    </recommendedName>
</protein>
<feature type="domain" description="DRBM" evidence="5">
    <location>
        <begin position="219"/>
        <end position="287"/>
    </location>
</feature>
<dbReference type="EMBL" id="BPVZ01000007">
    <property type="protein sequence ID" value="GKU93690.1"/>
    <property type="molecule type" value="Genomic_DNA"/>
</dbReference>
<dbReference type="Gene3D" id="3.30.160.20">
    <property type="match status" value="3"/>
</dbReference>
<keyword evidence="1" id="KW-0677">Repeat</keyword>
<feature type="compositionally biased region" description="Polar residues" evidence="4">
    <location>
        <begin position="351"/>
        <end position="370"/>
    </location>
</feature>
<feature type="domain" description="DRBM" evidence="5">
    <location>
        <begin position="151"/>
        <end position="209"/>
    </location>
</feature>
<feature type="compositionally biased region" description="Polar residues" evidence="4">
    <location>
        <begin position="302"/>
        <end position="311"/>
    </location>
</feature>
<gene>
    <name evidence="6" type="ORF">SLEP1_g7263</name>
</gene>
<evidence type="ECO:0000259" key="5">
    <source>
        <dbReference type="PROSITE" id="PS50137"/>
    </source>
</evidence>
<evidence type="ECO:0000313" key="7">
    <source>
        <dbReference type="Proteomes" id="UP001054252"/>
    </source>
</evidence>
<dbReference type="InterPro" id="IPR014720">
    <property type="entry name" value="dsRBD_dom"/>
</dbReference>
<proteinExistence type="predicted"/>
<comment type="caution">
    <text evidence="6">The sequence shown here is derived from an EMBL/GenBank/DDBJ whole genome shotgun (WGS) entry which is preliminary data.</text>
</comment>
<dbReference type="Proteomes" id="UP001054252">
    <property type="component" value="Unassembled WGS sequence"/>
</dbReference>
<dbReference type="PROSITE" id="PS50137">
    <property type="entry name" value="DS_RBD"/>
    <property type="match status" value="3"/>
</dbReference>
<feature type="domain" description="DRBM" evidence="5">
    <location>
        <begin position="1"/>
        <end position="70"/>
    </location>
</feature>
<evidence type="ECO:0000256" key="1">
    <source>
        <dbReference type="ARBA" id="ARBA00022737"/>
    </source>
</evidence>
<evidence type="ECO:0000256" key="4">
    <source>
        <dbReference type="SAM" id="MobiDB-lite"/>
    </source>
</evidence>
<sequence>MYKTKLQEMCHRRRWGLPKYAYMKNGLDHSPSFKASVSVNGMSFDSSPSCKSSKEALNDAAKLAFFHFDSPTLLLQKFPQFQVLNSILEEEEEDQRRKKHTRELTLSHKLSRLWTVRCIMASIFFNQFDHGEGRCLGLNQEVHAYCIVDRFKNLDSPSYCTQREGPSHKPVFKATVAVGGHTFESPAFFKTLKEAEHAAAKAALMSLYYDGIHEVDSGFYKNLLQELTQKESLSRPVYKTTKSGASHQPTFLSSVEVEGKLFYGKAGKSKKKAQAKAAEVACTILKEDVTIKKPINSDHSPDSISIVNPQDNHGDKSQVISSTIKNEEHNEQYQVQEVISGEDNMVRNKDSPSCSKSVPQASSEGLLSSATPTNPDIFAPSISDTNLQTATGVRSYLLHNRVRVYTSFPNIACPKGITVLPIGDNKWVPVSLEFPNEVCNL</sequence>
<name>A0AAV5I3M3_9ROSI</name>
<feature type="region of interest" description="Disordered" evidence="4">
    <location>
        <begin position="294"/>
        <end position="317"/>
    </location>
</feature>
<accession>A0AAV5I3M3</accession>
<dbReference type="AlphaFoldDB" id="A0AAV5I3M3"/>
<evidence type="ECO:0000256" key="3">
    <source>
        <dbReference type="PROSITE-ProRule" id="PRU00266"/>
    </source>
</evidence>
<dbReference type="GO" id="GO:0003723">
    <property type="term" value="F:RNA binding"/>
    <property type="evidence" value="ECO:0007669"/>
    <property type="project" value="UniProtKB-UniRule"/>
</dbReference>
<organism evidence="6 7">
    <name type="scientific">Rubroshorea leprosula</name>
    <dbReference type="NCBI Taxonomy" id="152421"/>
    <lineage>
        <taxon>Eukaryota</taxon>
        <taxon>Viridiplantae</taxon>
        <taxon>Streptophyta</taxon>
        <taxon>Embryophyta</taxon>
        <taxon>Tracheophyta</taxon>
        <taxon>Spermatophyta</taxon>
        <taxon>Magnoliopsida</taxon>
        <taxon>eudicotyledons</taxon>
        <taxon>Gunneridae</taxon>
        <taxon>Pentapetalae</taxon>
        <taxon>rosids</taxon>
        <taxon>malvids</taxon>
        <taxon>Malvales</taxon>
        <taxon>Dipterocarpaceae</taxon>
        <taxon>Rubroshorea</taxon>
    </lineage>
</organism>
<dbReference type="Pfam" id="PF00035">
    <property type="entry name" value="dsrm"/>
    <property type="match status" value="3"/>
</dbReference>
<dbReference type="SUPFAM" id="SSF54768">
    <property type="entry name" value="dsRNA-binding domain-like"/>
    <property type="match status" value="3"/>
</dbReference>
<keyword evidence="7" id="KW-1185">Reference proteome</keyword>
<dbReference type="SMART" id="SM00358">
    <property type="entry name" value="DSRM"/>
    <property type="match status" value="3"/>
</dbReference>
<dbReference type="PANTHER" id="PTHR46031:SF16">
    <property type="entry name" value="DOUBLE-STRANDED RNA-BINDING PROTEIN 4"/>
    <property type="match status" value="1"/>
</dbReference>
<feature type="region of interest" description="Disordered" evidence="4">
    <location>
        <begin position="345"/>
        <end position="370"/>
    </location>
</feature>